<feature type="domain" description="Thioredoxin" evidence="1">
    <location>
        <begin position="30"/>
        <end position="168"/>
    </location>
</feature>
<organism evidence="2 3">
    <name type="scientific">Mucilaginibacter psychrotolerans</name>
    <dbReference type="NCBI Taxonomy" id="1524096"/>
    <lineage>
        <taxon>Bacteria</taxon>
        <taxon>Pseudomonadati</taxon>
        <taxon>Bacteroidota</taxon>
        <taxon>Sphingobacteriia</taxon>
        <taxon>Sphingobacteriales</taxon>
        <taxon>Sphingobacteriaceae</taxon>
        <taxon>Mucilaginibacter</taxon>
    </lineage>
</organism>
<dbReference type="InterPro" id="IPR013740">
    <property type="entry name" value="Redoxin"/>
</dbReference>
<dbReference type="CDD" id="cd02966">
    <property type="entry name" value="TlpA_like_family"/>
    <property type="match status" value="1"/>
</dbReference>
<dbReference type="EMBL" id="SOZE01000012">
    <property type="protein sequence ID" value="TFF37022.1"/>
    <property type="molecule type" value="Genomic_DNA"/>
</dbReference>
<dbReference type="OrthoDB" id="1118217at2"/>
<name>A0A4Y8SDN0_9SPHI</name>
<dbReference type="RefSeq" id="WP_133231666.1">
    <property type="nucleotide sequence ID" value="NZ_SOZE01000012.1"/>
</dbReference>
<evidence type="ECO:0000259" key="1">
    <source>
        <dbReference type="PROSITE" id="PS51352"/>
    </source>
</evidence>
<dbReference type="PANTHER" id="PTHR42852">
    <property type="entry name" value="THIOL:DISULFIDE INTERCHANGE PROTEIN DSBE"/>
    <property type="match status" value="1"/>
</dbReference>
<gene>
    <name evidence="2" type="ORF">E2R66_13120</name>
</gene>
<dbReference type="SUPFAM" id="SSF52833">
    <property type="entry name" value="Thioredoxin-like"/>
    <property type="match status" value="1"/>
</dbReference>
<dbReference type="Gene3D" id="3.40.30.10">
    <property type="entry name" value="Glutaredoxin"/>
    <property type="match status" value="1"/>
</dbReference>
<dbReference type="Proteomes" id="UP000297540">
    <property type="component" value="Unassembled WGS sequence"/>
</dbReference>
<evidence type="ECO:0000313" key="3">
    <source>
        <dbReference type="Proteomes" id="UP000297540"/>
    </source>
</evidence>
<dbReference type="InterPro" id="IPR013766">
    <property type="entry name" value="Thioredoxin_domain"/>
</dbReference>
<keyword evidence="3" id="KW-1185">Reference proteome</keyword>
<dbReference type="PROSITE" id="PS51352">
    <property type="entry name" value="THIOREDOXIN_2"/>
    <property type="match status" value="1"/>
</dbReference>
<protein>
    <submittedName>
        <fullName evidence="2">Redoxin domain-containing protein</fullName>
    </submittedName>
</protein>
<dbReference type="Pfam" id="PF08534">
    <property type="entry name" value="Redoxin"/>
    <property type="match status" value="1"/>
</dbReference>
<reference evidence="2 3" key="1">
    <citation type="journal article" date="2017" name="Int. J. Syst. Evol. Microbiol.">
        <title>Mucilaginibacterpsychrotolerans sp. nov., isolated from peatlands.</title>
        <authorList>
            <person name="Deng Y."/>
            <person name="Shen L."/>
            <person name="Xu B."/>
            <person name="Liu Y."/>
            <person name="Gu Z."/>
            <person name="Liu H."/>
            <person name="Zhou Y."/>
        </authorList>
    </citation>
    <scope>NUCLEOTIDE SEQUENCE [LARGE SCALE GENOMIC DNA]</scope>
    <source>
        <strain evidence="2 3">NH7-4</strain>
    </source>
</reference>
<comment type="caution">
    <text evidence="2">The sequence shown here is derived from an EMBL/GenBank/DDBJ whole genome shotgun (WGS) entry which is preliminary data.</text>
</comment>
<dbReference type="PANTHER" id="PTHR42852:SF13">
    <property type="entry name" value="PROTEIN DIPZ"/>
    <property type="match status" value="1"/>
</dbReference>
<sequence length="456" mass="52868">MHTFKLKFLILPVTIILVQLKTVYGQQNFLKIGDKIPNIKVNLINYPTPNAEISDFKGKLLMLDFWATWCSPCVAYIPKMDSIQRIFSDKVQILPISDEPFEKIDQFSKHLLKATNIKLISAFNESRLKKMFNFNSIPFYVWVNSEGTIIAMTSAEEVSIQNIEKILSNQQTIVTSKKQFKKTIIDQKKTIFNLHYNELLTDNSILPHEIDDNLILGQSIGTSFIPGLPIGRTTNDSLHYFSTNTSISRIYAHLYSMIYYGYTNLGIQSEARTVFEIKNKQKLEHLKNDQYGSAYEKFLEANGACYEIVWPKDIAFGDYKTKFNLIKSDLDRYFGIPNGFDTKIEKRQVKECLVLEKTITDNLLKTKGHSPQENFDRYNYKIVNKPFSTFFNRLSGYYFQLSEMPIIDKSGIHENVDLELKCNMTDLKELNLELAKYGLVLRNRPEIADVLVFYER</sequence>
<proteinExistence type="predicted"/>
<evidence type="ECO:0000313" key="2">
    <source>
        <dbReference type="EMBL" id="TFF37022.1"/>
    </source>
</evidence>
<dbReference type="InterPro" id="IPR036249">
    <property type="entry name" value="Thioredoxin-like_sf"/>
</dbReference>
<accession>A0A4Y8SDN0</accession>
<dbReference type="AlphaFoldDB" id="A0A4Y8SDN0"/>
<dbReference type="GO" id="GO:0016491">
    <property type="term" value="F:oxidoreductase activity"/>
    <property type="evidence" value="ECO:0007669"/>
    <property type="project" value="InterPro"/>
</dbReference>
<dbReference type="InterPro" id="IPR050553">
    <property type="entry name" value="Thioredoxin_ResA/DsbE_sf"/>
</dbReference>